<accession>A0ABV9TY75</accession>
<dbReference type="InterPro" id="IPR019949">
    <property type="entry name" value="CmoO-like"/>
</dbReference>
<dbReference type="SUPFAM" id="SSF51679">
    <property type="entry name" value="Bacterial luciferase-like"/>
    <property type="match status" value="1"/>
</dbReference>
<gene>
    <name evidence="3" type="ORF">ACFPCY_13740</name>
</gene>
<dbReference type="EMBL" id="JBHSIT010000003">
    <property type="protein sequence ID" value="MFC4908391.1"/>
    <property type="molecule type" value="Genomic_DNA"/>
</dbReference>
<evidence type="ECO:0000259" key="2">
    <source>
        <dbReference type="Pfam" id="PF00296"/>
    </source>
</evidence>
<sequence>MELSILDQSPIPDGSSAARALTDSIDLARAADRLGYRRYWAAEHHAARSHAGPAPEIVVAAAAAATTRIRVGSGGVLLPYYSPLKVAETFRVLHALYPDRIDLGLGRAIRAEAPEFEPLRRDASRLDFAEKLAELRAFLSPDHWEHPEVHVMPDDPGGPEVWLLGSSARSAEAAARLGLPYAYAHFLAPDQTKEALARYRQINPDGRIVLGLGVYCGETDAEARWLYAGQRLFRQRMSRGEVRPLPSPEQAVAELGEAGALDPGPDSEERYVVGTPGLVHERITALATEVGADEVTVLSSIHDHEERVRSYALLAEAFDLRIRASAA</sequence>
<dbReference type="Proteomes" id="UP001595872">
    <property type="component" value="Unassembled WGS sequence"/>
</dbReference>
<evidence type="ECO:0000313" key="4">
    <source>
        <dbReference type="Proteomes" id="UP001595872"/>
    </source>
</evidence>
<comment type="caution">
    <text evidence="3">The sequence shown here is derived from an EMBL/GenBank/DDBJ whole genome shotgun (WGS) entry which is preliminary data.</text>
</comment>
<name>A0ABV9TY75_9ACTN</name>
<proteinExistence type="predicted"/>
<dbReference type="InterPro" id="IPR011251">
    <property type="entry name" value="Luciferase-like_dom"/>
</dbReference>
<dbReference type="Pfam" id="PF00296">
    <property type="entry name" value="Bac_luciferase"/>
    <property type="match status" value="1"/>
</dbReference>
<protein>
    <submittedName>
        <fullName evidence="3">MsnO8 family LLM class oxidoreductase</fullName>
        <ecNumber evidence="3">1.-.-.-</ecNumber>
    </submittedName>
</protein>
<dbReference type="Gene3D" id="3.20.20.30">
    <property type="entry name" value="Luciferase-like domain"/>
    <property type="match status" value="1"/>
</dbReference>
<dbReference type="InterPro" id="IPR050766">
    <property type="entry name" value="Bact_Lucif_Oxidored"/>
</dbReference>
<dbReference type="PANTHER" id="PTHR30137:SF6">
    <property type="entry name" value="LUCIFERASE-LIKE MONOOXYGENASE"/>
    <property type="match status" value="1"/>
</dbReference>
<evidence type="ECO:0000313" key="3">
    <source>
        <dbReference type="EMBL" id="MFC4908391.1"/>
    </source>
</evidence>
<organism evidence="3 4">
    <name type="scientific">Actinomadura gamaensis</name>
    <dbReference type="NCBI Taxonomy" id="1763541"/>
    <lineage>
        <taxon>Bacteria</taxon>
        <taxon>Bacillati</taxon>
        <taxon>Actinomycetota</taxon>
        <taxon>Actinomycetes</taxon>
        <taxon>Streptosporangiales</taxon>
        <taxon>Thermomonosporaceae</taxon>
        <taxon>Actinomadura</taxon>
    </lineage>
</organism>
<keyword evidence="4" id="KW-1185">Reference proteome</keyword>
<feature type="domain" description="Luciferase-like" evidence="2">
    <location>
        <begin position="1"/>
        <end position="293"/>
    </location>
</feature>
<reference evidence="4" key="1">
    <citation type="journal article" date="2019" name="Int. J. Syst. Evol. Microbiol.">
        <title>The Global Catalogue of Microorganisms (GCM) 10K type strain sequencing project: providing services to taxonomists for standard genome sequencing and annotation.</title>
        <authorList>
            <consortium name="The Broad Institute Genomics Platform"/>
            <consortium name="The Broad Institute Genome Sequencing Center for Infectious Disease"/>
            <person name="Wu L."/>
            <person name="Ma J."/>
        </authorList>
    </citation>
    <scope>NUCLEOTIDE SEQUENCE [LARGE SCALE GENOMIC DNA]</scope>
    <source>
        <strain evidence="4">KLKA75</strain>
    </source>
</reference>
<comment type="similarity">
    <text evidence="1">To bacterial alkanal monooxygenase alpha and beta chains.</text>
</comment>
<dbReference type="PANTHER" id="PTHR30137">
    <property type="entry name" value="LUCIFERASE-LIKE MONOOXYGENASE"/>
    <property type="match status" value="1"/>
</dbReference>
<dbReference type="GO" id="GO:0016491">
    <property type="term" value="F:oxidoreductase activity"/>
    <property type="evidence" value="ECO:0007669"/>
    <property type="project" value="UniProtKB-KW"/>
</dbReference>
<dbReference type="EC" id="1.-.-.-" evidence="3"/>
<dbReference type="RefSeq" id="WP_378254954.1">
    <property type="nucleotide sequence ID" value="NZ_JBHSIT010000003.1"/>
</dbReference>
<keyword evidence="3" id="KW-0560">Oxidoreductase</keyword>
<dbReference type="NCBIfam" id="TIGR03558">
    <property type="entry name" value="oxido_grp_1"/>
    <property type="match status" value="1"/>
</dbReference>
<evidence type="ECO:0000256" key="1">
    <source>
        <dbReference type="ARBA" id="ARBA00007789"/>
    </source>
</evidence>
<dbReference type="InterPro" id="IPR036661">
    <property type="entry name" value="Luciferase-like_sf"/>
</dbReference>